<feature type="domain" description="Telomerase activating protein Est1-like N-terminal" evidence="3">
    <location>
        <begin position="211"/>
        <end position="335"/>
    </location>
</feature>
<feature type="compositionally biased region" description="Basic and acidic residues" evidence="1">
    <location>
        <begin position="105"/>
        <end position="119"/>
    </location>
</feature>
<feature type="domain" description="DNA/RNA-binding" evidence="2">
    <location>
        <begin position="347"/>
        <end position="412"/>
    </location>
</feature>
<dbReference type="InterPro" id="IPR019458">
    <property type="entry name" value="Est1-like_N"/>
</dbReference>
<evidence type="ECO:0008006" key="6">
    <source>
        <dbReference type="Google" id="ProtNLM"/>
    </source>
</evidence>
<organism evidence="4 5">
    <name type="scientific">Allomyces macrogynus (strain ATCC 38327)</name>
    <name type="common">Allomyces javanicus var. macrogynus</name>
    <dbReference type="NCBI Taxonomy" id="578462"/>
    <lineage>
        <taxon>Eukaryota</taxon>
        <taxon>Fungi</taxon>
        <taxon>Fungi incertae sedis</taxon>
        <taxon>Blastocladiomycota</taxon>
        <taxon>Blastocladiomycetes</taxon>
        <taxon>Blastocladiales</taxon>
        <taxon>Blastocladiaceae</taxon>
        <taxon>Allomyces</taxon>
    </lineage>
</organism>
<dbReference type="EMBL" id="GG745342">
    <property type="protein sequence ID" value="KNE63423.1"/>
    <property type="molecule type" value="Genomic_DNA"/>
</dbReference>
<dbReference type="Pfam" id="PF10374">
    <property type="entry name" value="EST1"/>
    <property type="match status" value="1"/>
</dbReference>
<feature type="region of interest" description="Disordered" evidence="1">
    <location>
        <begin position="1"/>
        <end position="157"/>
    </location>
</feature>
<dbReference type="PANTHER" id="PTHR15696:SF0">
    <property type="entry name" value="TELOMERASE-BINDING PROTEIN EST1A"/>
    <property type="match status" value="1"/>
</dbReference>
<feature type="compositionally biased region" description="Gly residues" evidence="1">
    <location>
        <begin position="46"/>
        <end position="63"/>
    </location>
</feature>
<dbReference type="Gene3D" id="1.25.40.10">
    <property type="entry name" value="Tetratricopeptide repeat domain"/>
    <property type="match status" value="1"/>
</dbReference>
<feature type="compositionally biased region" description="Low complexity" evidence="1">
    <location>
        <begin position="813"/>
        <end position="841"/>
    </location>
</feature>
<reference evidence="4 5" key="1">
    <citation type="submission" date="2009-11" db="EMBL/GenBank/DDBJ databases">
        <title>Annotation of Allomyces macrogynus ATCC 38327.</title>
        <authorList>
            <consortium name="The Broad Institute Genome Sequencing Platform"/>
            <person name="Russ C."/>
            <person name="Cuomo C."/>
            <person name="Burger G."/>
            <person name="Gray M.W."/>
            <person name="Holland P.W.H."/>
            <person name="King N."/>
            <person name="Lang F.B.F."/>
            <person name="Roger A.J."/>
            <person name="Ruiz-Trillo I."/>
            <person name="Young S.K."/>
            <person name="Zeng Q."/>
            <person name="Gargeya S."/>
            <person name="Fitzgerald M."/>
            <person name="Haas B."/>
            <person name="Abouelleil A."/>
            <person name="Alvarado L."/>
            <person name="Arachchi H.M."/>
            <person name="Berlin A."/>
            <person name="Chapman S.B."/>
            <person name="Gearin G."/>
            <person name="Goldberg J."/>
            <person name="Griggs A."/>
            <person name="Gujja S."/>
            <person name="Hansen M."/>
            <person name="Heiman D."/>
            <person name="Howarth C."/>
            <person name="Larimer J."/>
            <person name="Lui A."/>
            <person name="MacDonald P.J.P."/>
            <person name="McCowen C."/>
            <person name="Montmayeur A."/>
            <person name="Murphy C."/>
            <person name="Neiman D."/>
            <person name="Pearson M."/>
            <person name="Priest M."/>
            <person name="Roberts A."/>
            <person name="Saif S."/>
            <person name="Shea T."/>
            <person name="Sisk P."/>
            <person name="Stolte C."/>
            <person name="Sykes S."/>
            <person name="Wortman J."/>
            <person name="Nusbaum C."/>
            <person name="Birren B."/>
        </authorList>
    </citation>
    <scope>NUCLEOTIDE SEQUENCE [LARGE SCALE GENOMIC DNA]</scope>
    <source>
        <strain evidence="4 5">ATCC 38327</strain>
    </source>
</reference>
<dbReference type="STRING" id="578462.A0A0L0SLS6"/>
<dbReference type="PANTHER" id="PTHR15696">
    <property type="entry name" value="SMG-7 SUPPRESSOR WITH MORPHOLOGICAL EFFECT ON GENITALIA PROTEIN 7"/>
    <property type="match status" value="1"/>
</dbReference>
<evidence type="ECO:0000313" key="4">
    <source>
        <dbReference type="EMBL" id="KNE63423.1"/>
    </source>
</evidence>
<feature type="compositionally biased region" description="Low complexity" evidence="1">
    <location>
        <begin position="123"/>
        <end position="151"/>
    </location>
</feature>
<reference evidence="5" key="2">
    <citation type="submission" date="2009-11" db="EMBL/GenBank/DDBJ databases">
        <title>The Genome Sequence of Allomyces macrogynus strain ATCC 38327.</title>
        <authorList>
            <consortium name="The Broad Institute Genome Sequencing Platform"/>
            <person name="Russ C."/>
            <person name="Cuomo C."/>
            <person name="Shea T."/>
            <person name="Young S.K."/>
            <person name="Zeng Q."/>
            <person name="Koehrsen M."/>
            <person name="Haas B."/>
            <person name="Borodovsky M."/>
            <person name="Guigo R."/>
            <person name="Alvarado L."/>
            <person name="Berlin A."/>
            <person name="Borenstein D."/>
            <person name="Chen Z."/>
            <person name="Engels R."/>
            <person name="Freedman E."/>
            <person name="Gellesch M."/>
            <person name="Goldberg J."/>
            <person name="Griggs A."/>
            <person name="Gujja S."/>
            <person name="Heiman D."/>
            <person name="Hepburn T."/>
            <person name="Howarth C."/>
            <person name="Jen D."/>
            <person name="Larson L."/>
            <person name="Lewis B."/>
            <person name="Mehta T."/>
            <person name="Park D."/>
            <person name="Pearson M."/>
            <person name="Roberts A."/>
            <person name="Saif S."/>
            <person name="Shenoy N."/>
            <person name="Sisk P."/>
            <person name="Stolte C."/>
            <person name="Sykes S."/>
            <person name="Walk T."/>
            <person name="White J."/>
            <person name="Yandava C."/>
            <person name="Burger G."/>
            <person name="Gray M.W."/>
            <person name="Holland P.W.H."/>
            <person name="King N."/>
            <person name="Lang F.B.F."/>
            <person name="Roger A.J."/>
            <person name="Ruiz-Trillo I."/>
            <person name="Lander E."/>
            <person name="Nusbaum C."/>
        </authorList>
    </citation>
    <scope>NUCLEOTIDE SEQUENCE [LARGE SCALE GENOMIC DNA]</scope>
    <source>
        <strain evidence="5">ATCC 38327</strain>
    </source>
</reference>
<dbReference type="Proteomes" id="UP000054350">
    <property type="component" value="Unassembled WGS sequence"/>
</dbReference>
<dbReference type="OrthoDB" id="69928at2759"/>
<dbReference type="GO" id="GO:0070034">
    <property type="term" value="F:telomerase RNA binding"/>
    <property type="evidence" value="ECO:0007669"/>
    <property type="project" value="TreeGrafter"/>
</dbReference>
<accession>A0A0L0SLS6</accession>
<feature type="compositionally biased region" description="Pro residues" evidence="1">
    <location>
        <begin position="732"/>
        <end position="744"/>
    </location>
</feature>
<dbReference type="VEuPathDB" id="FungiDB:AMAG_08555"/>
<dbReference type="SUPFAM" id="SSF48452">
    <property type="entry name" value="TPR-like"/>
    <property type="match status" value="1"/>
</dbReference>
<feature type="compositionally biased region" description="Low complexity" evidence="1">
    <location>
        <begin position="9"/>
        <end position="23"/>
    </location>
</feature>
<evidence type="ECO:0000313" key="5">
    <source>
        <dbReference type="Proteomes" id="UP000054350"/>
    </source>
</evidence>
<gene>
    <name evidence="4" type="ORF">AMAG_08555</name>
</gene>
<dbReference type="Pfam" id="PF10373">
    <property type="entry name" value="EST1_DNA_bind"/>
    <property type="match status" value="1"/>
</dbReference>
<proteinExistence type="predicted"/>
<dbReference type="InterPro" id="IPR011990">
    <property type="entry name" value="TPR-like_helical_dom_sf"/>
</dbReference>
<dbReference type="GO" id="GO:0000184">
    <property type="term" value="P:nuclear-transcribed mRNA catabolic process, nonsense-mediated decay"/>
    <property type="evidence" value="ECO:0007669"/>
    <property type="project" value="TreeGrafter"/>
</dbReference>
<feature type="compositionally biased region" description="Low complexity" evidence="1">
    <location>
        <begin position="75"/>
        <end position="88"/>
    </location>
</feature>
<evidence type="ECO:0000256" key="1">
    <source>
        <dbReference type="SAM" id="MobiDB-lite"/>
    </source>
</evidence>
<dbReference type="AlphaFoldDB" id="A0A0L0SLS6"/>
<dbReference type="eggNOG" id="KOG2162">
    <property type="taxonomic scope" value="Eukaryota"/>
</dbReference>
<feature type="compositionally biased region" description="Low complexity" evidence="1">
    <location>
        <begin position="760"/>
        <end position="778"/>
    </location>
</feature>
<feature type="compositionally biased region" description="Gly residues" evidence="1">
    <location>
        <begin position="24"/>
        <end position="39"/>
    </location>
</feature>
<dbReference type="GO" id="GO:0042162">
    <property type="term" value="F:telomeric DNA binding"/>
    <property type="evidence" value="ECO:0007669"/>
    <property type="project" value="TreeGrafter"/>
</dbReference>
<feature type="compositionally biased region" description="Polar residues" evidence="1">
    <location>
        <begin position="746"/>
        <end position="759"/>
    </location>
</feature>
<name>A0A0L0SLS6_ALLM3</name>
<dbReference type="InterPro" id="IPR018834">
    <property type="entry name" value="DNA/RNA-bd_Est1-type"/>
</dbReference>
<feature type="region of interest" description="Disordered" evidence="1">
    <location>
        <begin position="813"/>
        <end position="861"/>
    </location>
</feature>
<dbReference type="InterPro" id="IPR045153">
    <property type="entry name" value="Est1/Ebs1-like"/>
</dbReference>
<keyword evidence="5" id="KW-1185">Reference proteome</keyword>
<protein>
    <recommendedName>
        <fullName evidence="6">DNA/RNA-binding domain-containing protein</fullName>
    </recommendedName>
</protein>
<sequence length="920" mass="94302">MSRAPVIKSNSGPSTPSRSPTRSRGGGGGGGSSGNGNGNGRRRGGRGGQGGGAGGNGNGGGGSRPAAGNEREGAASRGAGPSPPANARLHGRQASGNAPVNARPESARGVRPPRMDRARASTGSSVPVSNPSSAVVSNASSAAASPNPGASRTPSPPALEVTLAGLEAEYRRLLSTTDPLAQATQDARARLCYAYQRQMLADPCAAVADELEAKMWKTAFYRTMDEYRKQLKMARRNSKPSGTPMAVTAAARRSLLAQLESDFRAFTHEAIGFYLHLVVDLRHAYALPLSLGLGDPAPTSARTDHLDTAQRNAAVLLCFRSIIYLGDLARYREQLLNDGAAPSLAVAHEYYTQAQALIPFNGNPHNQLAILAASKRHDLNAVYHYLRSMLAPHPFATARENLVLQLQQASRRDAMTPTAHVVAALARLYLDERAAGDDAGHALAAAVRGLETDPEAVRHAVLCAIAMVHVVPDARRAAALDEVLMIATDLAGSLLDAKTTNDYTAPTCLGIILAWITTTPEFWSWIAADRDRFLLPQLNAAAPPPLATLAALVNELMGIPIDADDDDGTGDAIDLVGFAPLDAFCASIWPIADSDPGTRPLGFRGLAVVEALQRARNAPDAMNPLAVAARAAPFLAQWSDAVEAALGTTTVTTAALVPLASVSPLPAPSVPLPLPLHTDVSLLPLPAVPLPLPPMRASSMSSSGSDAAFNPFAAAPASYETAAWPAPTAPGTLPPPLLFSPQPSPWTSQLPSPRTSTIDPSAAPGSPPAAALRTSPGPGTAGGSPGSYSPLEGSALADLAAALRAAATTVPSASAAPVPAWMPHTHTPPAAPWSPSWTPPAVGTPGSRGSPTATAAAAAGGWPGAPTWHAAAAPVPAHGWDAPAAAGVYNPWDSPVLVAPPSAPGPVAGAGIGMVRPPGF</sequence>
<feature type="compositionally biased region" description="Low complexity" evidence="1">
    <location>
        <begin position="851"/>
        <end position="861"/>
    </location>
</feature>
<feature type="region of interest" description="Disordered" evidence="1">
    <location>
        <begin position="726"/>
        <end position="789"/>
    </location>
</feature>
<dbReference type="GO" id="GO:0005697">
    <property type="term" value="C:telomerase holoenzyme complex"/>
    <property type="evidence" value="ECO:0007669"/>
    <property type="project" value="TreeGrafter"/>
</dbReference>
<evidence type="ECO:0000259" key="3">
    <source>
        <dbReference type="Pfam" id="PF10374"/>
    </source>
</evidence>
<evidence type="ECO:0000259" key="2">
    <source>
        <dbReference type="Pfam" id="PF10373"/>
    </source>
</evidence>